<dbReference type="SUPFAM" id="SSF57850">
    <property type="entry name" value="RING/U-box"/>
    <property type="match status" value="1"/>
</dbReference>
<organism evidence="4 5">
    <name type="scientific">Protea cynaroides</name>
    <dbReference type="NCBI Taxonomy" id="273540"/>
    <lineage>
        <taxon>Eukaryota</taxon>
        <taxon>Viridiplantae</taxon>
        <taxon>Streptophyta</taxon>
        <taxon>Embryophyta</taxon>
        <taxon>Tracheophyta</taxon>
        <taxon>Spermatophyta</taxon>
        <taxon>Magnoliopsida</taxon>
        <taxon>Proteales</taxon>
        <taxon>Proteaceae</taxon>
        <taxon>Protea</taxon>
    </lineage>
</organism>
<dbReference type="EMBL" id="JAMYWD010000010">
    <property type="protein sequence ID" value="KAJ4957366.1"/>
    <property type="molecule type" value="Genomic_DNA"/>
</dbReference>
<keyword evidence="1" id="KW-0862">Zinc</keyword>
<sequence>MENLDHKEEERDGAGLNDSTTRSGPPVGYFVFGSSSGNASSGNTFGPGLSFELGQNNTGERSNNNNSVHAAPGNANSLYRRRRMSSGPYSMFHEAPPVDHVTERPKGGSCSKPKVPVLYGSSSCQAPPAIDELKLIENIADILSPSEVTHFLFQGHENENIARPLLNPNIGSNLSSQGHQNDTVLGQLHPRPHLIDLRLSCIYCYQTVSIANPTVSKRSCGHYFHLNCFHHQSESMKGQHMWVTDCQFCQLERR</sequence>
<comment type="caution">
    <text evidence="4">The sequence shown here is derived from an EMBL/GenBank/DDBJ whole genome shotgun (WGS) entry which is preliminary data.</text>
</comment>
<protein>
    <recommendedName>
        <fullName evidence="3">RING-type domain-containing protein</fullName>
    </recommendedName>
</protein>
<feature type="region of interest" description="Disordered" evidence="2">
    <location>
        <begin position="1"/>
        <end position="28"/>
    </location>
</feature>
<feature type="compositionally biased region" description="Low complexity" evidence="2">
    <location>
        <begin position="56"/>
        <end position="66"/>
    </location>
</feature>
<dbReference type="InterPro" id="IPR001841">
    <property type="entry name" value="Znf_RING"/>
</dbReference>
<proteinExistence type="predicted"/>
<dbReference type="OrthoDB" id="1933799at2759"/>
<evidence type="ECO:0000256" key="1">
    <source>
        <dbReference type="PROSITE-ProRule" id="PRU00175"/>
    </source>
</evidence>
<feature type="domain" description="RING-type" evidence="3">
    <location>
        <begin position="201"/>
        <end position="250"/>
    </location>
</feature>
<dbReference type="PROSITE" id="PS50089">
    <property type="entry name" value="ZF_RING_2"/>
    <property type="match status" value="1"/>
</dbReference>
<reference evidence="4" key="1">
    <citation type="journal article" date="2023" name="Plant J.">
        <title>The genome of the king protea, Protea cynaroides.</title>
        <authorList>
            <person name="Chang J."/>
            <person name="Duong T.A."/>
            <person name="Schoeman C."/>
            <person name="Ma X."/>
            <person name="Roodt D."/>
            <person name="Barker N."/>
            <person name="Li Z."/>
            <person name="Van de Peer Y."/>
            <person name="Mizrachi E."/>
        </authorList>
    </citation>
    <scope>NUCLEOTIDE SEQUENCE</scope>
    <source>
        <tissue evidence="4">Young leaves</tissue>
    </source>
</reference>
<evidence type="ECO:0000259" key="3">
    <source>
        <dbReference type="PROSITE" id="PS50089"/>
    </source>
</evidence>
<evidence type="ECO:0000256" key="2">
    <source>
        <dbReference type="SAM" id="MobiDB-lite"/>
    </source>
</evidence>
<dbReference type="GO" id="GO:0008270">
    <property type="term" value="F:zinc ion binding"/>
    <property type="evidence" value="ECO:0007669"/>
    <property type="project" value="UniProtKB-KW"/>
</dbReference>
<name>A0A9Q0GZZ7_9MAGN</name>
<dbReference type="AlphaFoldDB" id="A0A9Q0GZZ7"/>
<keyword evidence="1" id="KW-0863">Zinc-finger</keyword>
<accession>A0A9Q0GZZ7</accession>
<keyword evidence="1" id="KW-0479">Metal-binding</keyword>
<feature type="compositionally biased region" description="Basic and acidic residues" evidence="2">
    <location>
        <begin position="1"/>
        <end position="13"/>
    </location>
</feature>
<gene>
    <name evidence="4" type="ORF">NE237_024477</name>
</gene>
<evidence type="ECO:0000313" key="5">
    <source>
        <dbReference type="Proteomes" id="UP001141806"/>
    </source>
</evidence>
<feature type="region of interest" description="Disordered" evidence="2">
    <location>
        <begin position="47"/>
        <end position="76"/>
    </location>
</feature>
<evidence type="ECO:0000313" key="4">
    <source>
        <dbReference type="EMBL" id="KAJ4957366.1"/>
    </source>
</evidence>
<keyword evidence="5" id="KW-1185">Reference proteome</keyword>
<dbReference type="Proteomes" id="UP001141806">
    <property type="component" value="Unassembled WGS sequence"/>
</dbReference>